<proteinExistence type="predicted"/>
<feature type="transmembrane region" description="Helical" evidence="1">
    <location>
        <begin position="15"/>
        <end position="33"/>
    </location>
</feature>
<evidence type="ECO:0000256" key="1">
    <source>
        <dbReference type="SAM" id="Phobius"/>
    </source>
</evidence>
<keyword evidence="1" id="KW-0812">Transmembrane</keyword>
<dbReference type="EMBL" id="VYZN01000044">
    <property type="protein sequence ID" value="KAE9529787.1"/>
    <property type="molecule type" value="Genomic_DNA"/>
</dbReference>
<sequence length="242" mass="28075">MFGIYNEEQLIFNTILRAVAHIFLIIIIIIITLSKMINCESTEIIHFKYIVFHSLSDTTINHNSTGILGSNSPNSWPKSSGSFSSFANCPSDNTKFTNCSINILQYIRWNECNLYYTRKLQTSCWKVHVKKLPYSFEILQKSNVIQDYLTTMTLCHYAYTLYYYDANNRFDVISSYHDLGYSTGKQSTHKAFTCNNIINYFIDILWAQKSQLVHLPIKSIHSEDRIHSVERTNLNKTPPHST</sequence>
<keyword evidence="3" id="KW-1185">Reference proteome</keyword>
<evidence type="ECO:0000313" key="3">
    <source>
        <dbReference type="Proteomes" id="UP000475862"/>
    </source>
</evidence>
<keyword evidence="1" id="KW-1133">Transmembrane helix</keyword>
<gene>
    <name evidence="2" type="ORF">AGLY_011883</name>
</gene>
<protein>
    <submittedName>
        <fullName evidence="2">Uncharacterized protein</fullName>
    </submittedName>
</protein>
<dbReference type="AlphaFoldDB" id="A0A6G0TCT1"/>
<evidence type="ECO:0000313" key="2">
    <source>
        <dbReference type="EMBL" id="KAE9529787.1"/>
    </source>
</evidence>
<organism evidence="2 3">
    <name type="scientific">Aphis glycines</name>
    <name type="common">Soybean aphid</name>
    <dbReference type="NCBI Taxonomy" id="307491"/>
    <lineage>
        <taxon>Eukaryota</taxon>
        <taxon>Metazoa</taxon>
        <taxon>Ecdysozoa</taxon>
        <taxon>Arthropoda</taxon>
        <taxon>Hexapoda</taxon>
        <taxon>Insecta</taxon>
        <taxon>Pterygota</taxon>
        <taxon>Neoptera</taxon>
        <taxon>Paraneoptera</taxon>
        <taxon>Hemiptera</taxon>
        <taxon>Sternorrhyncha</taxon>
        <taxon>Aphidomorpha</taxon>
        <taxon>Aphidoidea</taxon>
        <taxon>Aphididae</taxon>
        <taxon>Aphidini</taxon>
        <taxon>Aphis</taxon>
        <taxon>Aphis</taxon>
    </lineage>
</organism>
<dbReference type="Proteomes" id="UP000475862">
    <property type="component" value="Unassembled WGS sequence"/>
</dbReference>
<comment type="caution">
    <text evidence="2">The sequence shown here is derived from an EMBL/GenBank/DDBJ whole genome shotgun (WGS) entry which is preliminary data.</text>
</comment>
<name>A0A6G0TCT1_APHGL</name>
<keyword evidence="1" id="KW-0472">Membrane</keyword>
<reference evidence="2 3" key="1">
    <citation type="submission" date="2019-08" db="EMBL/GenBank/DDBJ databases">
        <title>The genome of the soybean aphid Biotype 1, its phylome, world population structure and adaptation to the North American continent.</title>
        <authorList>
            <person name="Giordano R."/>
            <person name="Donthu R.K."/>
            <person name="Hernandez A.G."/>
            <person name="Wright C.L."/>
            <person name="Zimin A.V."/>
        </authorList>
    </citation>
    <scope>NUCLEOTIDE SEQUENCE [LARGE SCALE GENOMIC DNA]</scope>
    <source>
        <tissue evidence="2">Whole aphids</tissue>
    </source>
</reference>
<accession>A0A6G0TCT1</accession>